<proteinExistence type="predicted"/>
<dbReference type="RefSeq" id="WP_099954447.1">
    <property type="nucleotide sequence ID" value="NZ_CP028843.1"/>
</dbReference>
<organism evidence="1 2">
    <name type="scientific">Methylobacterium currus</name>
    <dbReference type="NCBI Taxonomy" id="2051553"/>
    <lineage>
        <taxon>Bacteria</taxon>
        <taxon>Pseudomonadati</taxon>
        <taxon>Pseudomonadota</taxon>
        <taxon>Alphaproteobacteria</taxon>
        <taxon>Hyphomicrobiales</taxon>
        <taxon>Methylobacteriaceae</taxon>
        <taxon>Methylobacterium</taxon>
    </lineage>
</organism>
<dbReference type="EMBL" id="CP028843">
    <property type="protein sequence ID" value="AWB22642.1"/>
    <property type="molecule type" value="Genomic_DNA"/>
</dbReference>
<sequence>MRENSIELEMVRQHVAIGARCLARQLALIVRLRRRGLPADEAEALLILFEDIQRRHLEHLARLEAREGVPPT</sequence>
<gene>
    <name evidence="1" type="ORF">DA075_18430</name>
</gene>
<keyword evidence="2" id="KW-1185">Reference proteome</keyword>
<dbReference type="Proteomes" id="UP000244755">
    <property type="component" value="Chromosome 1"/>
</dbReference>
<dbReference type="KEGG" id="mee:DA075_18430"/>
<dbReference type="OrthoDB" id="8000372at2"/>
<dbReference type="AlphaFoldDB" id="A0A2R4WM64"/>
<protein>
    <submittedName>
        <fullName evidence="1">Uncharacterized protein</fullName>
    </submittedName>
</protein>
<name>A0A2R4WM64_9HYPH</name>
<evidence type="ECO:0000313" key="1">
    <source>
        <dbReference type="EMBL" id="AWB22642.1"/>
    </source>
</evidence>
<evidence type="ECO:0000313" key="2">
    <source>
        <dbReference type="Proteomes" id="UP000244755"/>
    </source>
</evidence>
<reference evidence="1 2" key="1">
    <citation type="submission" date="2018-04" db="EMBL/GenBank/DDBJ databases">
        <title>Methylobacterium sp. PR1016A genome.</title>
        <authorList>
            <person name="Park W."/>
        </authorList>
    </citation>
    <scope>NUCLEOTIDE SEQUENCE [LARGE SCALE GENOMIC DNA]</scope>
    <source>
        <strain evidence="1 2">PR1016A</strain>
    </source>
</reference>
<accession>A0A2R4WM64</accession>